<name>A0ACB5UKK9_9FIRM</name>
<evidence type="ECO:0000313" key="1">
    <source>
        <dbReference type="EMBL" id="GMQ62443.1"/>
    </source>
</evidence>
<gene>
    <name evidence="1" type="ORF">AN2V17_16750</name>
</gene>
<accession>A0ACB5UKK9</accession>
<sequence length="42" mass="5333">MREYEDGYKHETVREYDWSSREVFMEHLLDLFRMKSIHILEL</sequence>
<dbReference type="EMBL" id="BTPU01000025">
    <property type="protein sequence ID" value="GMQ62443.1"/>
    <property type="molecule type" value="Genomic_DNA"/>
</dbReference>
<evidence type="ECO:0000313" key="2">
    <source>
        <dbReference type="Proteomes" id="UP001374599"/>
    </source>
</evidence>
<proteinExistence type="predicted"/>
<comment type="caution">
    <text evidence="1">The sequence shown here is derived from an EMBL/GenBank/DDBJ whole genome shotgun (WGS) entry which is preliminary data.</text>
</comment>
<reference evidence="1" key="1">
    <citation type="submission" date="2023-09" db="EMBL/GenBank/DDBJ databases">
        <title>Vallitalea sediminicola and Vallitalea maricola sp. nov., anaerobic bacteria isolated from marine sediment.</title>
        <authorList>
            <person name="Hirano S."/>
            <person name="Maeda A."/>
            <person name="Terahara T."/>
            <person name="Mori K."/>
            <person name="Hamada M."/>
            <person name="Matsumoto R."/>
            <person name="Kobayashi T."/>
        </authorList>
    </citation>
    <scope>NUCLEOTIDE SEQUENCE</scope>
    <source>
        <strain evidence="1">AN17-2</strain>
    </source>
</reference>
<keyword evidence="2" id="KW-1185">Reference proteome</keyword>
<dbReference type="Proteomes" id="UP001374599">
    <property type="component" value="Unassembled WGS sequence"/>
</dbReference>
<protein>
    <submittedName>
        <fullName evidence="1">Uncharacterized protein</fullName>
    </submittedName>
</protein>
<organism evidence="1 2">
    <name type="scientific">Vallitalea maricola</name>
    <dbReference type="NCBI Taxonomy" id="3074433"/>
    <lineage>
        <taxon>Bacteria</taxon>
        <taxon>Bacillati</taxon>
        <taxon>Bacillota</taxon>
        <taxon>Clostridia</taxon>
        <taxon>Lachnospirales</taxon>
        <taxon>Vallitaleaceae</taxon>
        <taxon>Vallitalea</taxon>
    </lineage>
</organism>